<dbReference type="InterPro" id="IPR036047">
    <property type="entry name" value="F-box-like_dom_sf"/>
</dbReference>
<dbReference type="InterPro" id="IPR001810">
    <property type="entry name" value="F-box_dom"/>
</dbReference>
<evidence type="ECO:0000259" key="2">
    <source>
        <dbReference type="PROSITE" id="PS50181"/>
    </source>
</evidence>
<dbReference type="Proteomes" id="UP001489004">
    <property type="component" value="Unassembled WGS sequence"/>
</dbReference>
<dbReference type="EMBL" id="JALJOR010000001">
    <property type="protein sequence ID" value="KAK9830468.1"/>
    <property type="molecule type" value="Genomic_DNA"/>
</dbReference>
<dbReference type="AlphaFoldDB" id="A0AAW1RA51"/>
<proteinExistence type="predicted"/>
<gene>
    <name evidence="3" type="ORF">WJX72_011912</name>
</gene>
<sequence>MNTKSQASISSLPDDVLALILSKTGKKARLRDVPLVCLAWRRIAEQLTTWETIDLRSISYSADFEEGHLLCLMDHLVLFPELQSLRIDCKDTAEELFVDWTGLTNLHKLENLRIYIWGPGSGEVLPPEIYTLSALTQLAFCLAWVEGKPALKVSQLRSLRSLRIEEDEDLHPDASLGVPEQLLLLAAVQALVLKYVGGDLCIGQLTSLTSLHLNQCPLWRFPTSVSLLTQLEVLHIDIIWPDKLRARPLLTLNSLQTLTVRCYDDSKVSRNIGDLQQLTSLRRVVFEDVGELEAVSQERLAALQARFVQQGRGGVIKLVIKRKSR</sequence>
<dbReference type="Pfam" id="PF12937">
    <property type="entry name" value="F-box-like"/>
    <property type="match status" value="1"/>
</dbReference>
<evidence type="ECO:0000256" key="1">
    <source>
        <dbReference type="ARBA" id="ARBA00004430"/>
    </source>
</evidence>
<organism evidence="3 4">
    <name type="scientific">[Myrmecia] bisecta</name>
    <dbReference type="NCBI Taxonomy" id="41462"/>
    <lineage>
        <taxon>Eukaryota</taxon>
        <taxon>Viridiplantae</taxon>
        <taxon>Chlorophyta</taxon>
        <taxon>core chlorophytes</taxon>
        <taxon>Trebouxiophyceae</taxon>
        <taxon>Trebouxiales</taxon>
        <taxon>Trebouxiaceae</taxon>
        <taxon>Myrmecia</taxon>
    </lineage>
</organism>
<reference evidence="3 4" key="1">
    <citation type="journal article" date="2024" name="Nat. Commun.">
        <title>Phylogenomics reveals the evolutionary origins of lichenization in chlorophyte algae.</title>
        <authorList>
            <person name="Puginier C."/>
            <person name="Libourel C."/>
            <person name="Otte J."/>
            <person name="Skaloud P."/>
            <person name="Haon M."/>
            <person name="Grisel S."/>
            <person name="Petersen M."/>
            <person name="Berrin J.G."/>
            <person name="Delaux P.M."/>
            <person name="Dal Grande F."/>
            <person name="Keller J."/>
        </authorList>
    </citation>
    <scope>NUCLEOTIDE SEQUENCE [LARGE SCALE GENOMIC DNA]</scope>
    <source>
        <strain evidence="3 4">SAG 2043</strain>
    </source>
</reference>
<dbReference type="Gene3D" id="1.20.1280.50">
    <property type="match status" value="1"/>
</dbReference>
<dbReference type="Gene3D" id="3.80.10.10">
    <property type="entry name" value="Ribonuclease Inhibitor"/>
    <property type="match status" value="1"/>
</dbReference>
<name>A0AAW1RA51_9CHLO</name>
<dbReference type="PROSITE" id="PS50181">
    <property type="entry name" value="FBOX"/>
    <property type="match status" value="1"/>
</dbReference>
<evidence type="ECO:0000313" key="4">
    <source>
        <dbReference type="Proteomes" id="UP001489004"/>
    </source>
</evidence>
<comment type="subcellular location">
    <subcellularLocation>
        <location evidence="1">Cytoplasm</location>
        <location evidence="1">Cytoskeleton</location>
        <location evidence="1">Cilium axoneme</location>
    </subcellularLocation>
</comment>
<dbReference type="PANTHER" id="PTHR38926:SF5">
    <property type="entry name" value="F-BOX AND LEUCINE-RICH REPEAT PROTEIN 6"/>
    <property type="match status" value="1"/>
</dbReference>
<dbReference type="PANTHER" id="PTHR38926">
    <property type="entry name" value="F-BOX DOMAIN CONTAINING PROTEIN, EXPRESSED"/>
    <property type="match status" value="1"/>
</dbReference>
<evidence type="ECO:0000313" key="3">
    <source>
        <dbReference type="EMBL" id="KAK9830468.1"/>
    </source>
</evidence>
<accession>A0AAW1RA51</accession>
<feature type="domain" description="F-box" evidence="2">
    <location>
        <begin position="6"/>
        <end position="53"/>
    </location>
</feature>
<keyword evidence="4" id="KW-1185">Reference proteome</keyword>
<dbReference type="GO" id="GO:0005930">
    <property type="term" value="C:axoneme"/>
    <property type="evidence" value="ECO:0007669"/>
    <property type="project" value="UniProtKB-SubCell"/>
</dbReference>
<dbReference type="SUPFAM" id="SSF52047">
    <property type="entry name" value="RNI-like"/>
    <property type="match status" value="1"/>
</dbReference>
<dbReference type="InterPro" id="IPR032675">
    <property type="entry name" value="LRR_dom_sf"/>
</dbReference>
<dbReference type="SUPFAM" id="SSF81383">
    <property type="entry name" value="F-box domain"/>
    <property type="match status" value="1"/>
</dbReference>
<comment type="caution">
    <text evidence="3">The sequence shown here is derived from an EMBL/GenBank/DDBJ whole genome shotgun (WGS) entry which is preliminary data.</text>
</comment>
<protein>
    <recommendedName>
        <fullName evidence="2">F-box domain-containing protein</fullName>
    </recommendedName>
</protein>